<evidence type="ECO:0000313" key="3">
    <source>
        <dbReference type="Proteomes" id="UP000688137"/>
    </source>
</evidence>
<comment type="caution">
    <text evidence="2">The sequence shown here is derived from an EMBL/GenBank/DDBJ whole genome shotgun (WGS) entry which is preliminary data.</text>
</comment>
<dbReference type="Proteomes" id="UP000688137">
    <property type="component" value="Unassembled WGS sequence"/>
</dbReference>
<keyword evidence="3" id="KW-1185">Reference proteome</keyword>
<keyword evidence="1" id="KW-0472">Membrane</keyword>
<evidence type="ECO:0000256" key="1">
    <source>
        <dbReference type="SAM" id="Phobius"/>
    </source>
</evidence>
<feature type="transmembrane region" description="Helical" evidence="1">
    <location>
        <begin position="209"/>
        <end position="229"/>
    </location>
</feature>
<proteinExistence type="predicted"/>
<dbReference type="PANTHER" id="PTHR43657">
    <property type="entry name" value="TRYPTOPHAN RNA-BINDING ATTENUATOR PROTEIN-LIKE PROTEIN"/>
    <property type="match status" value="1"/>
</dbReference>
<dbReference type="AlphaFoldDB" id="A0A8S1NYA8"/>
<name>A0A8S1NYA8_PARPR</name>
<gene>
    <name evidence="2" type="ORF">PPRIM_AZ9-3.1.T0960146</name>
</gene>
<keyword evidence="1" id="KW-1133">Transmembrane helix</keyword>
<evidence type="ECO:0000313" key="2">
    <source>
        <dbReference type="EMBL" id="CAD8094665.1"/>
    </source>
</evidence>
<dbReference type="PANTHER" id="PTHR43657:SF1">
    <property type="entry name" value="ALTERED INHERITANCE OF MITOCHONDRIA PROTEIN 24, MITOCHONDRIAL"/>
    <property type="match status" value="1"/>
</dbReference>
<reference evidence="2" key="1">
    <citation type="submission" date="2021-01" db="EMBL/GenBank/DDBJ databases">
        <authorList>
            <consortium name="Genoscope - CEA"/>
            <person name="William W."/>
        </authorList>
    </citation>
    <scope>NUCLEOTIDE SEQUENCE</scope>
</reference>
<keyword evidence="1" id="KW-0812">Transmembrane</keyword>
<organism evidence="2 3">
    <name type="scientific">Paramecium primaurelia</name>
    <dbReference type="NCBI Taxonomy" id="5886"/>
    <lineage>
        <taxon>Eukaryota</taxon>
        <taxon>Sar</taxon>
        <taxon>Alveolata</taxon>
        <taxon>Ciliophora</taxon>
        <taxon>Intramacronucleata</taxon>
        <taxon>Oligohymenophorea</taxon>
        <taxon>Peniculida</taxon>
        <taxon>Parameciidae</taxon>
        <taxon>Paramecium</taxon>
    </lineage>
</organism>
<protein>
    <submittedName>
        <fullName evidence="2">Uncharacterized protein</fullName>
    </submittedName>
</protein>
<dbReference type="OMA" id="QLIFIKT"/>
<sequence>MEYPQNLLTQGIKFSIIGDNVAQIVLLPGEYIITQNNYIQYYSDNIEIKTKRSYFIVANQVTIVNNSKENVAYVGISAQTGKVMVLDAAIFNNYLIKESSILAANDFIEVGPIPQFQQNYQKIVFSRDLMKQQLIFLKTNGTVIDKDLGDGESITVQKHSILAMQDFVRYELNLKDNTKVKLIGPGRILFEINNQVMPNNLMLSRRRQLIHFFLLMSMLFFLSFVDIMLDIGAGV</sequence>
<dbReference type="EMBL" id="CAJJDM010000099">
    <property type="protein sequence ID" value="CAD8094665.1"/>
    <property type="molecule type" value="Genomic_DNA"/>
</dbReference>
<dbReference type="Pfam" id="PF01987">
    <property type="entry name" value="AIM24"/>
    <property type="match status" value="1"/>
</dbReference>
<accession>A0A8S1NYA8</accession>
<dbReference type="InterPro" id="IPR002838">
    <property type="entry name" value="AIM24"/>
</dbReference>